<dbReference type="InterPro" id="IPR036397">
    <property type="entry name" value="RNaseH_sf"/>
</dbReference>
<keyword evidence="12" id="KW-0234">DNA repair</keyword>
<dbReference type="GO" id="GO:0008409">
    <property type="term" value="F:5'-3' exonuclease activity"/>
    <property type="evidence" value="ECO:0007669"/>
    <property type="project" value="InterPro"/>
</dbReference>
<dbReference type="InterPro" id="IPR020046">
    <property type="entry name" value="5-3_exonucl_a-hlix_arch_N"/>
</dbReference>
<evidence type="ECO:0000259" key="14">
    <source>
        <dbReference type="SMART" id="SM00475"/>
    </source>
</evidence>
<dbReference type="eggNOG" id="COG0749">
    <property type="taxonomic scope" value="Bacteria"/>
</dbReference>
<dbReference type="InterPro" id="IPR029060">
    <property type="entry name" value="PIN-like_dom_sf"/>
</dbReference>
<protein>
    <recommendedName>
        <fullName evidence="2">DNA-directed DNA polymerase</fullName>
        <ecNumber evidence="2">2.7.7.7</ecNumber>
    </recommendedName>
</protein>
<dbReference type="PANTHER" id="PTHR10133:SF27">
    <property type="entry name" value="DNA POLYMERASE NU"/>
    <property type="match status" value="1"/>
</dbReference>
<dbReference type="Pfam" id="PF02739">
    <property type="entry name" value="5_3_exonuc_N"/>
    <property type="match status" value="1"/>
</dbReference>
<dbReference type="CDD" id="cd08637">
    <property type="entry name" value="DNA_pol_A_pol_I_C"/>
    <property type="match status" value="1"/>
</dbReference>
<dbReference type="FunFam" id="3.40.50.1010:FF:000001">
    <property type="entry name" value="DNA polymerase I"/>
    <property type="match status" value="1"/>
</dbReference>
<keyword evidence="10" id="KW-0239">DNA-directed DNA polymerase</keyword>
<dbReference type="Gene3D" id="3.40.50.1010">
    <property type="entry name" value="5'-nuclease"/>
    <property type="match status" value="1"/>
</dbReference>
<dbReference type="EC" id="2.7.7.7" evidence="2"/>
<dbReference type="GO" id="GO:0006261">
    <property type="term" value="P:DNA-templated DNA replication"/>
    <property type="evidence" value="ECO:0007669"/>
    <property type="project" value="InterPro"/>
</dbReference>
<dbReference type="STRING" id="580340.Tlie_1197"/>
<dbReference type="CDD" id="cd09898">
    <property type="entry name" value="H3TH_53EXO"/>
    <property type="match status" value="1"/>
</dbReference>
<accession>G7V5L8</accession>
<dbReference type="InterPro" id="IPR020045">
    <property type="entry name" value="DNA_polI_H3TH"/>
</dbReference>
<keyword evidence="17" id="KW-1185">Reference proteome</keyword>
<dbReference type="Gene3D" id="3.30.70.370">
    <property type="match status" value="1"/>
</dbReference>
<dbReference type="Gene3D" id="1.20.1060.10">
    <property type="entry name" value="Taq DNA Polymerase, Chain T, domain 4"/>
    <property type="match status" value="1"/>
</dbReference>
<keyword evidence="7" id="KW-0227">DNA damage</keyword>
<dbReference type="GO" id="GO:0003887">
    <property type="term" value="F:DNA-directed DNA polymerase activity"/>
    <property type="evidence" value="ECO:0007669"/>
    <property type="project" value="UniProtKB-KW"/>
</dbReference>
<dbReference type="GO" id="GO:0003677">
    <property type="term" value="F:DNA binding"/>
    <property type="evidence" value="ECO:0007669"/>
    <property type="project" value="UniProtKB-KW"/>
</dbReference>
<dbReference type="GO" id="GO:0006302">
    <property type="term" value="P:double-strand break repair"/>
    <property type="evidence" value="ECO:0007669"/>
    <property type="project" value="TreeGrafter"/>
</dbReference>
<dbReference type="InterPro" id="IPR002298">
    <property type="entry name" value="DNA_polymerase_A"/>
</dbReference>
<evidence type="ECO:0000256" key="1">
    <source>
        <dbReference type="ARBA" id="ARBA00007705"/>
    </source>
</evidence>
<sequence length="849" mass="95340">MEGNVVLLVDGHGLAYRAFYALPELSTKEGIPTNAVLGFANMLVKIMEDVSPRFVGVVFDAAAPTFRHEAFKEYKEGRRPTPELFKEQLPYIKKLADYLGLKVVVQEGVEADDVIAATALEASKLGYKVIILTADKDIFQILGEGIKVIRPNKGVSTFKEYDERVFIEEYGFPPTSFPDYLALVGDKVDNIPGVRGIGDKTARALLKEYKTLEGIYESIDEIKPSISEKLKEQKEQVFMSRDLVRLRLSNPLKIEDIEVRKPKPELFELLHGLEMRKLAERLSKSMNVKSEEMKSKDRSSESVFTVTPIEQLVKNDVVGIYWEGDGTYPQKFQIKNVTMCSDAGEVWSGSGEDFCSVVKVLREDATGKTLVLWGYKELCCALDSARDLRDHVWDVKIASYLLHPDRPPTIVDKRLSNEENASRLLAFYKEGKDSIESLGLQEVFHRIELPLSPVLADMEKKGIKVEVPQLVKLEAELTRRLQEINEEIEAVAGCPVNLNSPKQMSWLLFEHMKYPPIKKTKTGYSTDSEVLEALASMSILDRRVPALVLEYRELTKMLSGFVQPLIKSVDDSTGCVHTTLEQTSTGTGRLSSRDPNLQNLPMYGKWAETFRKSLVPHFDDGVFIAGDYSQIELRVLAHLSKEEKLIEAFEKGRDIHSETARWIFGENSGVPSEEQRRLAKMVNFGLLYGMGEYGLAKRLGISRKEAGELIKRYFDSFPNVKGYLEDSAARAKSEGTTRTLFGRIRPLNEVGTIGERGGNALERVAINTPIQGTAADIAKLAMIRVDEALRNYSKDAFLVLQVHDSLVCECSERIASEVEGILRESMEKVVNLDVPLKVEIKSGRTFAEI</sequence>
<dbReference type="PRINTS" id="PR00868">
    <property type="entry name" value="DNAPOLI"/>
</dbReference>
<dbReference type="KEGG" id="tli:Tlie_1197"/>
<evidence type="ECO:0000256" key="7">
    <source>
        <dbReference type="ARBA" id="ARBA00022763"/>
    </source>
</evidence>
<dbReference type="PROSITE" id="PS00447">
    <property type="entry name" value="DNA_POLYMERASE_A"/>
    <property type="match status" value="1"/>
</dbReference>
<evidence type="ECO:0000256" key="2">
    <source>
        <dbReference type="ARBA" id="ARBA00012417"/>
    </source>
</evidence>
<dbReference type="SMART" id="SM00475">
    <property type="entry name" value="53EXOc"/>
    <property type="match status" value="1"/>
</dbReference>
<evidence type="ECO:0000256" key="4">
    <source>
        <dbReference type="ARBA" id="ARBA00022695"/>
    </source>
</evidence>
<organism evidence="16 17">
    <name type="scientific">Thermovirga lienii (strain ATCC BAA-1197 / DSM 17291 / Cas60314)</name>
    <dbReference type="NCBI Taxonomy" id="580340"/>
    <lineage>
        <taxon>Bacteria</taxon>
        <taxon>Thermotogati</taxon>
        <taxon>Synergistota</taxon>
        <taxon>Synergistia</taxon>
        <taxon>Synergistales</taxon>
        <taxon>Thermovirgaceae</taxon>
        <taxon>Thermovirga</taxon>
    </lineage>
</organism>
<dbReference type="Gene3D" id="3.30.420.10">
    <property type="entry name" value="Ribonuclease H-like superfamily/Ribonuclease H"/>
    <property type="match status" value="1"/>
</dbReference>
<dbReference type="SUPFAM" id="SSF88723">
    <property type="entry name" value="PIN domain-like"/>
    <property type="match status" value="1"/>
</dbReference>
<evidence type="ECO:0000313" key="16">
    <source>
        <dbReference type="EMBL" id="AER66928.1"/>
    </source>
</evidence>
<dbReference type="Pfam" id="PF01367">
    <property type="entry name" value="5_3_exonuc"/>
    <property type="match status" value="1"/>
</dbReference>
<evidence type="ECO:0000256" key="10">
    <source>
        <dbReference type="ARBA" id="ARBA00022932"/>
    </source>
</evidence>
<keyword evidence="8" id="KW-0378">Hydrolase</keyword>
<dbReference type="Gene3D" id="1.10.150.20">
    <property type="entry name" value="5' to 3' exonuclease, C-terminal subdomain"/>
    <property type="match status" value="2"/>
</dbReference>
<reference evidence="16 17" key="2">
    <citation type="journal article" date="2012" name="Stand. Genomic Sci.">
        <title>Genome sequence of the moderately thermophilic, amino-acid-degrading and sulfur-reducing bacterium Thermovirga lienii type strain (Cas60314(T)).</title>
        <authorList>
            <person name="Goker M."/>
            <person name="Saunders E."/>
            <person name="Lapidus A."/>
            <person name="Nolan M."/>
            <person name="Lucas S."/>
            <person name="Hammon N."/>
            <person name="Deshpande S."/>
            <person name="Cheng J.F."/>
            <person name="Han C."/>
            <person name="Tapia R."/>
            <person name="Goodwin L.A."/>
            <person name="Pitluck S."/>
            <person name="Liolios K."/>
            <person name="Mavromatis K."/>
            <person name="Pagani I."/>
            <person name="Ivanova N."/>
            <person name="Mikhailova N."/>
            <person name="Pati A."/>
            <person name="Chen A."/>
            <person name="Palaniappan K."/>
            <person name="Land M."/>
            <person name="Chang Y.J."/>
            <person name="Jeffries C.D."/>
            <person name="Brambilla E.M."/>
            <person name="Rohde M."/>
            <person name="Spring S."/>
            <person name="Detter J.C."/>
            <person name="Woyke T."/>
            <person name="Bristow J."/>
            <person name="Eisen J.A."/>
            <person name="Markowitz V."/>
            <person name="Hugenholtz P."/>
            <person name="Kyrpides N.C."/>
            <person name="Klenk H.P."/>
        </authorList>
    </citation>
    <scope>NUCLEOTIDE SEQUENCE [LARGE SCALE GENOMIC DNA]</scope>
    <source>
        <strain evidence="17">ATCC BAA-1197 / DSM 17291 / Cas60314</strain>
    </source>
</reference>
<evidence type="ECO:0000256" key="12">
    <source>
        <dbReference type="ARBA" id="ARBA00023204"/>
    </source>
</evidence>
<feature type="domain" description="DNA-directed DNA polymerase family A palm" evidence="15">
    <location>
        <begin position="607"/>
        <end position="814"/>
    </location>
</feature>
<evidence type="ECO:0000256" key="8">
    <source>
        <dbReference type="ARBA" id="ARBA00022801"/>
    </source>
</evidence>
<dbReference type="InterPro" id="IPR008918">
    <property type="entry name" value="HhH2"/>
</dbReference>
<dbReference type="InterPro" id="IPR001098">
    <property type="entry name" value="DNA-dir_DNA_pol_A_palm_dom"/>
</dbReference>
<dbReference type="SMART" id="SM00279">
    <property type="entry name" value="HhH2"/>
    <property type="match status" value="1"/>
</dbReference>
<dbReference type="SUPFAM" id="SSF47807">
    <property type="entry name" value="5' to 3' exonuclease, C-terminal subdomain"/>
    <property type="match status" value="1"/>
</dbReference>
<comment type="similarity">
    <text evidence="1">Belongs to the DNA polymerase type-A family.</text>
</comment>
<evidence type="ECO:0000256" key="11">
    <source>
        <dbReference type="ARBA" id="ARBA00023125"/>
    </source>
</evidence>
<dbReference type="SUPFAM" id="SSF56672">
    <property type="entry name" value="DNA/RNA polymerases"/>
    <property type="match status" value="1"/>
</dbReference>
<dbReference type="InterPro" id="IPR036279">
    <property type="entry name" value="5-3_exonuclease_C_sf"/>
</dbReference>
<proteinExistence type="inferred from homology"/>
<dbReference type="FunFam" id="1.10.150.20:FF:000002">
    <property type="entry name" value="DNA polymerase I"/>
    <property type="match status" value="1"/>
</dbReference>
<evidence type="ECO:0000256" key="9">
    <source>
        <dbReference type="ARBA" id="ARBA00022839"/>
    </source>
</evidence>
<reference evidence="17" key="1">
    <citation type="submission" date="2011-10" db="EMBL/GenBank/DDBJ databases">
        <title>The complete genome of chromosome of Thermovirga lienii DSM 17291.</title>
        <authorList>
            <consortium name="US DOE Joint Genome Institute (JGI-PGF)"/>
            <person name="Lucas S."/>
            <person name="Copeland A."/>
            <person name="Lapidus A."/>
            <person name="Glavina del Rio T."/>
            <person name="Dalin E."/>
            <person name="Tice H."/>
            <person name="Bruce D."/>
            <person name="Goodwin L."/>
            <person name="Pitluck S."/>
            <person name="Peters L."/>
            <person name="Mikhailova N."/>
            <person name="Saunders E."/>
            <person name="Kyrpides N."/>
            <person name="Mavromatis K."/>
            <person name="Ivanova N."/>
            <person name="Last F.I."/>
            <person name="Brettin T."/>
            <person name="Detter J.C."/>
            <person name="Han C."/>
            <person name="Larimer F."/>
            <person name="Land M."/>
            <person name="Hauser L."/>
            <person name="Markowitz V."/>
            <person name="Cheng J.-F."/>
            <person name="Hugenholtz P."/>
            <person name="Woyke T."/>
            <person name="Wu D."/>
            <person name="Spring S."/>
            <person name="Schroeder M."/>
            <person name="Brambilla E.-M."/>
            <person name="Klenk H.-P."/>
            <person name="Eisen J.A."/>
        </authorList>
    </citation>
    <scope>NUCLEOTIDE SEQUENCE [LARGE SCALE GENOMIC DNA]</scope>
    <source>
        <strain evidence="17">ATCC BAA-1197 / DSM 17291 / Cas60314</strain>
    </source>
</reference>
<keyword evidence="5" id="KW-0235">DNA replication</keyword>
<evidence type="ECO:0000256" key="13">
    <source>
        <dbReference type="ARBA" id="ARBA00049244"/>
    </source>
</evidence>
<dbReference type="OrthoDB" id="9806424at2"/>
<dbReference type="eggNOG" id="COG0258">
    <property type="taxonomic scope" value="Bacteria"/>
</dbReference>
<feature type="domain" description="5'-3' exonuclease" evidence="14">
    <location>
        <begin position="3"/>
        <end position="260"/>
    </location>
</feature>
<dbReference type="AlphaFoldDB" id="G7V5L8"/>
<gene>
    <name evidence="16" type="ordered locus">Tlie_1197</name>
</gene>
<dbReference type="SMART" id="SM00482">
    <property type="entry name" value="POLAc"/>
    <property type="match status" value="1"/>
</dbReference>
<keyword evidence="9" id="KW-0269">Exonuclease</keyword>
<evidence type="ECO:0000256" key="6">
    <source>
        <dbReference type="ARBA" id="ARBA00022722"/>
    </source>
</evidence>
<keyword evidence="3 16" id="KW-0808">Transferase</keyword>
<name>G7V5L8_THELD</name>
<comment type="catalytic activity">
    <reaction evidence="13">
        <text>DNA(n) + a 2'-deoxyribonucleoside 5'-triphosphate = DNA(n+1) + diphosphate</text>
        <dbReference type="Rhea" id="RHEA:22508"/>
        <dbReference type="Rhea" id="RHEA-COMP:17339"/>
        <dbReference type="Rhea" id="RHEA-COMP:17340"/>
        <dbReference type="ChEBI" id="CHEBI:33019"/>
        <dbReference type="ChEBI" id="CHEBI:61560"/>
        <dbReference type="ChEBI" id="CHEBI:173112"/>
        <dbReference type="EC" id="2.7.7.7"/>
    </reaction>
</comment>
<evidence type="ECO:0000313" key="17">
    <source>
        <dbReference type="Proteomes" id="UP000005868"/>
    </source>
</evidence>
<dbReference type="Pfam" id="PF00476">
    <property type="entry name" value="DNA_pol_A"/>
    <property type="match status" value="1"/>
</dbReference>
<keyword evidence="11" id="KW-0238">DNA-binding</keyword>
<evidence type="ECO:0000256" key="5">
    <source>
        <dbReference type="ARBA" id="ARBA00022705"/>
    </source>
</evidence>
<evidence type="ECO:0000256" key="3">
    <source>
        <dbReference type="ARBA" id="ARBA00022679"/>
    </source>
</evidence>
<dbReference type="EMBL" id="CP003096">
    <property type="protein sequence ID" value="AER66928.1"/>
    <property type="molecule type" value="Genomic_DNA"/>
</dbReference>
<dbReference type="PANTHER" id="PTHR10133">
    <property type="entry name" value="DNA POLYMERASE I"/>
    <property type="match status" value="1"/>
</dbReference>
<dbReference type="Proteomes" id="UP000005868">
    <property type="component" value="Chromosome"/>
</dbReference>
<dbReference type="InterPro" id="IPR019760">
    <property type="entry name" value="DNA-dir_DNA_pol_A_CS"/>
</dbReference>
<keyword evidence="4 16" id="KW-0548">Nucleotidyltransferase</keyword>
<dbReference type="CDD" id="cd09859">
    <property type="entry name" value="PIN_53EXO"/>
    <property type="match status" value="1"/>
</dbReference>
<evidence type="ECO:0000259" key="15">
    <source>
        <dbReference type="SMART" id="SM00482"/>
    </source>
</evidence>
<dbReference type="FunFam" id="1.10.150.20:FF:000003">
    <property type="entry name" value="DNA polymerase I"/>
    <property type="match status" value="1"/>
</dbReference>
<keyword evidence="6" id="KW-0540">Nuclease</keyword>
<dbReference type="InterPro" id="IPR002421">
    <property type="entry name" value="5-3_exonuclease"/>
</dbReference>
<dbReference type="InterPro" id="IPR043502">
    <property type="entry name" value="DNA/RNA_pol_sf"/>
</dbReference>
<dbReference type="HOGENOM" id="CLU_004675_0_0_0"/>